<proteinExistence type="predicted"/>
<evidence type="ECO:0000313" key="2">
    <source>
        <dbReference type="Proteomes" id="UP001077662"/>
    </source>
</evidence>
<reference evidence="1" key="1">
    <citation type="submission" date="2022-09" db="EMBL/GenBank/DDBJ databases">
        <title>Genome analysis and characterization of larvicidal activity of Brevibacillus strains.</title>
        <authorList>
            <person name="Patrusheva E.V."/>
            <person name="Izotova A.O."/>
            <person name="Toshchakov S.V."/>
            <person name="Sineoky S.P."/>
        </authorList>
    </citation>
    <scope>NUCLEOTIDE SEQUENCE</scope>
    <source>
        <strain evidence="1">VKPM_B-13247</strain>
    </source>
</reference>
<dbReference type="Proteomes" id="UP001077662">
    <property type="component" value="Unassembled WGS sequence"/>
</dbReference>
<dbReference type="AlphaFoldDB" id="A0AAP3DCJ5"/>
<accession>A0AAP3DCJ5</accession>
<protein>
    <submittedName>
        <fullName evidence="1">Uncharacterized protein</fullName>
    </submittedName>
</protein>
<organism evidence="1 2">
    <name type="scientific">Brevibacillus laterosporus</name>
    <name type="common">Bacillus laterosporus</name>
    <dbReference type="NCBI Taxonomy" id="1465"/>
    <lineage>
        <taxon>Bacteria</taxon>
        <taxon>Bacillati</taxon>
        <taxon>Bacillota</taxon>
        <taxon>Bacilli</taxon>
        <taxon>Bacillales</taxon>
        <taxon>Paenibacillaceae</taxon>
        <taxon>Brevibacillus</taxon>
    </lineage>
</organism>
<gene>
    <name evidence="1" type="ORF">O0554_02970</name>
</gene>
<comment type="caution">
    <text evidence="1">The sequence shown here is derived from an EMBL/GenBank/DDBJ whole genome shotgun (WGS) entry which is preliminary data.</text>
</comment>
<dbReference type="RefSeq" id="WP_258432863.1">
    <property type="nucleotide sequence ID" value="NZ_JANSGW010000003.1"/>
</dbReference>
<evidence type="ECO:0000313" key="1">
    <source>
        <dbReference type="EMBL" id="MCZ0805884.1"/>
    </source>
</evidence>
<name>A0AAP3DCJ5_BRELA</name>
<dbReference type="EMBL" id="JAPTNE010000003">
    <property type="protein sequence ID" value="MCZ0805884.1"/>
    <property type="molecule type" value="Genomic_DNA"/>
</dbReference>
<sequence>MKINHIVHRGHWHLVVIGKAKDIQKYAQKNMETLRGIGKMNDAKDFNCAWRGKA</sequence>